<dbReference type="Proteomes" id="UP000254866">
    <property type="component" value="Unassembled WGS sequence"/>
</dbReference>
<organism evidence="2 3">
    <name type="scientific">Venustampulla echinocandica</name>
    <dbReference type="NCBI Taxonomy" id="2656787"/>
    <lineage>
        <taxon>Eukaryota</taxon>
        <taxon>Fungi</taxon>
        <taxon>Dikarya</taxon>
        <taxon>Ascomycota</taxon>
        <taxon>Pezizomycotina</taxon>
        <taxon>Leotiomycetes</taxon>
        <taxon>Helotiales</taxon>
        <taxon>Pleuroascaceae</taxon>
        <taxon>Venustampulla</taxon>
    </lineage>
</organism>
<dbReference type="RefSeq" id="XP_031874837.1">
    <property type="nucleotide sequence ID" value="XM_032010783.1"/>
</dbReference>
<reference evidence="2 3" key="1">
    <citation type="journal article" date="2018" name="IMA Fungus">
        <title>IMA Genome-F 9: Draft genome sequence of Annulohypoxylon stygium, Aspergillus mulundensis, Berkeleyomyces basicola (syn. Thielaviopsis basicola), Ceratocystis smalleyi, two Cercospora beticola strains, Coleophoma cylindrospora, Fusarium fracticaudum, Phialophora cf. hyalina, and Morchella septimelata.</title>
        <authorList>
            <person name="Wingfield B.D."/>
            <person name="Bills G.F."/>
            <person name="Dong Y."/>
            <person name="Huang W."/>
            <person name="Nel W.J."/>
            <person name="Swalarsk-Parry B.S."/>
            <person name="Vaghefi N."/>
            <person name="Wilken P.M."/>
            <person name="An Z."/>
            <person name="de Beer Z.W."/>
            <person name="De Vos L."/>
            <person name="Chen L."/>
            <person name="Duong T.A."/>
            <person name="Gao Y."/>
            <person name="Hammerbacher A."/>
            <person name="Kikkert J.R."/>
            <person name="Li Y."/>
            <person name="Li H."/>
            <person name="Li K."/>
            <person name="Li Q."/>
            <person name="Liu X."/>
            <person name="Ma X."/>
            <person name="Naidoo K."/>
            <person name="Pethybridge S.J."/>
            <person name="Sun J."/>
            <person name="Steenkamp E.T."/>
            <person name="van der Nest M.A."/>
            <person name="van Wyk S."/>
            <person name="Wingfield M.J."/>
            <person name="Xiong C."/>
            <person name="Yue Q."/>
            <person name="Zhang X."/>
        </authorList>
    </citation>
    <scope>NUCLEOTIDE SEQUENCE [LARGE SCALE GENOMIC DNA]</scope>
    <source>
        <strain evidence="2 3">BP 5553</strain>
    </source>
</reference>
<dbReference type="GeneID" id="43595009"/>
<comment type="caution">
    <text evidence="2">The sequence shown here is derived from an EMBL/GenBank/DDBJ whole genome shotgun (WGS) entry which is preliminary data.</text>
</comment>
<evidence type="ECO:0000313" key="2">
    <source>
        <dbReference type="EMBL" id="RDL42181.1"/>
    </source>
</evidence>
<evidence type="ECO:0000256" key="1">
    <source>
        <dbReference type="SAM" id="MobiDB-lite"/>
    </source>
</evidence>
<feature type="region of interest" description="Disordered" evidence="1">
    <location>
        <begin position="417"/>
        <end position="440"/>
    </location>
</feature>
<evidence type="ECO:0000313" key="3">
    <source>
        <dbReference type="Proteomes" id="UP000254866"/>
    </source>
</evidence>
<dbReference type="OrthoDB" id="4798537at2759"/>
<name>A0A370U328_9HELO</name>
<keyword evidence="3" id="KW-1185">Reference proteome</keyword>
<dbReference type="STRING" id="2656787.A0A370U328"/>
<dbReference type="AlphaFoldDB" id="A0A370U328"/>
<accession>A0A370U328</accession>
<gene>
    <name evidence="2" type="ORF">BP5553_02160</name>
</gene>
<feature type="compositionally biased region" description="Pro residues" evidence="1">
    <location>
        <begin position="486"/>
        <end position="510"/>
    </location>
</feature>
<protein>
    <submittedName>
        <fullName evidence="2">Uncharacterized protein</fullName>
    </submittedName>
</protein>
<dbReference type="EMBL" id="NPIC01000001">
    <property type="protein sequence ID" value="RDL42181.1"/>
    <property type="molecule type" value="Genomic_DNA"/>
</dbReference>
<proteinExistence type="predicted"/>
<feature type="region of interest" description="Disordered" evidence="1">
    <location>
        <begin position="469"/>
        <end position="515"/>
    </location>
</feature>
<sequence length="601" mass="67496">MDLLPAEILGLILLWDVRMCRLDKNIILPLRLVCKAFDVALRPYIFKTIQLEFSRFLRSAVPNTGSLTRVGHLCEAIYLDMMMIRDEEEITRLTDIFQGLVSKVPEMVPLLASLRKYCMNETTFDEVDFHHMLENVLTFVPGMRRLKMNLPFQVVGTQSSPATLLLATTLACLAKRDEEHHQLETLVVDHVSDTSVNNICHNPIDLRNSIIVFKGLKNLVLSIKRQETRTPTFNKNLWFLVRKATKLESLCLIGWNMKRDITTRRHRHRVPLHEWRMRSLPYPLEATQPFDGLRFLELKRVDIDPHEFVQLVKDCSGSLEELYIIEVYIKVYGASGLGNVSLWIGHPDVQRSESVCWVAQDLRKMKTLKLSILRATGIGYDDFDTTWTSSDPYFDLEDPSGLYKSFDQRFLEAVMQPNKSSAGNSPIGSTTSVLPTTLNSEEGDNLAENAMDHQLPDGTDAAMNAMASNSVAQPNPPATSNLGSSPPGPTDPQIPQSLPPLTPATNPPPHLDGGVGHYDAETFQRYHNTTSNYKSSIDGYFYNHNEGALRELQSLINVADRGMALISAEIERFRTVEVDTNTGALVNPQPAPPPPPPPQVG</sequence>